<evidence type="ECO:0000256" key="1">
    <source>
        <dbReference type="SAM" id="MobiDB-lite"/>
    </source>
</evidence>
<name>A0A8D8RS65_9HEMI</name>
<feature type="region of interest" description="Disordered" evidence="1">
    <location>
        <begin position="1"/>
        <end position="52"/>
    </location>
</feature>
<feature type="compositionally biased region" description="Basic residues" evidence="1">
    <location>
        <begin position="21"/>
        <end position="52"/>
    </location>
</feature>
<reference evidence="2" key="1">
    <citation type="submission" date="2021-05" db="EMBL/GenBank/DDBJ databases">
        <authorList>
            <person name="Alioto T."/>
            <person name="Alioto T."/>
            <person name="Gomez Garrido J."/>
        </authorList>
    </citation>
    <scope>NUCLEOTIDE SEQUENCE</scope>
</reference>
<evidence type="ECO:0000313" key="2">
    <source>
        <dbReference type="EMBL" id="CAG6653547.1"/>
    </source>
</evidence>
<accession>A0A8D8RS65</accession>
<protein>
    <submittedName>
        <fullName evidence="2">Uncharacterized protein</fullName>
    </submittedName>
</protein>
<proteinExistence type="predicted"/>
<sequence length="152" mass="18845">MTKWRTHRRQANFPLEGGEKKGRRRRRSMKRKRKKSRKRKRRRKRRRRRKKRLEKDEDIVFLHFLQDVLRNLVLCSILNHLFTLIEYEIEIYLVHLTWDSLNPLVFVFETYPRPVLPDENIKNPYAEGKNSLFFKKKNPYPLTLYKKHVPIF</sequence>
<organism evidence="2">
    <name type="scientific">Cacopsylla melanoneura</name>
    <dbReference type="NCBI Taxonomy" id="428564"/>
    <lineage>
        <taxon>Eukaryota</taxon>
        <taxon>Metazoa</taxon>
        <taxon>Ecdysozoa</taxon>
        <taxon>Arthropoda</taxon>
        <taxon>Hexapoda</taxon>
        <taxon>Insecta</taxon>
        <taxon>Pterygota</taxon>
        <taxon>Neoptera</taxon>
        <taxon>Paraneoptera</taxon>
        <taxon>Hemiptera</taxon>
        <taxon>Sternorrhyncha</taxon>
        <taxon>Psylloidea</taxon>
        <taxon>Psyllidae</taxon>
        <taxon>Psyllinae</taxon>
        <taxon>Cacopsylla</taxon>
    </lineage>
</organism>
<feature type="compositionally biased region" description="Basic residues" evidence="1">
    <location>
        <begin position="1"/>
        <end position="10"/>
    </location>
</feature>
<dbReference type="AlphaFoldDB" id="A0A8D8RS65"/>
<dbReference type="EMBL" id="HBUF01174167">
    <property type="protein sequence ID" value="CAG6653547.1"/>
    <property type="molecule type" value="Transcribed_RNA"/>
</dbReference>